<dbReference type="Pfam" id="PF12741">
    <property type="entry name" value="SusD-like"/>
    <property type="match status" value="1"/>
</dbReference>
<sequence>MIRKHIHGAAAISLIAWMGLGGLTSCTAGFEEANRPGNAASAEELGRDNYTVGSFLVQMQNAVFPEQENAYQMDEDLIGNYLGRYFTYVNHNFNSANFTTMNAPAGWVNWPFKNITPKFVSAFKEIERLGEGRKDINYAWALILRAQGYLRLTDKYGPFPIGLEKDADAYSSQEAIYNKLIADLDEASEILKNQMGDNDGLIVSAMYDKVYGGKVANWRRFAHSLKLRMAVRMRFADPEKAKKYGEEAVAAGVITQNDQNCTIAYVPLGLHKTSVEWGDSRACADIESYMTGFNDPRLNKYFKEPAERSPGSRAIIGCRAGAKIGNKSVAVPIYSAANVESNTRGIWLTAAEMAFCRAEGALANWSGMGGTVKELYEEGVRLSFRQWGAGDAGTYLNDSWSMQAYYNNAPGGFGKNAPRVSDITIRWNDDGTEEEKLERLIVQKWIALFPDGQEAWNEIRRTGYPKVFDVDQSTGSYNIKVPNRIPFSSTEITENPENLAKAKQLLGGADDYATMMWWQRARHSK</sequence>
<evidence type="ECO:0000313" key="1">
    <source>
        <dbReference type="EMBL" id="MBO1364183.1"/>
    </source>
</evidence>
<dbReference type="SUPFAM" id="SSF48452">
    <property type="entry name" value="TPR-like"/>
    <property type="match status" value="1"/>
</dbReference>
<comment type="caution">
    <text evidence="1">The sequence shown here is derived from an EMBL/GenBank/DDBJ whole genome shotgun (WGS) entry which is preliminary data.</text>
</comment>
<keyword evidence="1" id="KW-0449">Lipoprotein</keyword>
<dbReference type="RefSeq" id="WP_107581266.1">
    <property type="nucleotide sequence ID" value="NZ_JAERMS010000041.1"/>
</dbReference>
<reference evidence="1 2" key="1">
    <citation type="submission" date="2021-01" db="EMBL/GenBank/DDBJ databases">
        <title>Prevotella A2931 sp. nov.</title>
        <authorList>
            <person name="Buhl M."/>
            <person name="Oberhettinger P."/>
        </authorList>
    </citation>
    <scope>NUCLEOTIDE SEQUENCE [LARGE SCALE GENOMIC DNA]</scope>
    <source>
        <strain evidence="1 2">A2931</strain>
    </source>
</reference>
<dbReference type="PROSITE" id="PS51257">
    <property type="entry name" value="PROKAR_LIPOPROTEIN"/>
    <property type="match status" value="1"/>
</dbReference>
<accession>A0ABS3M7L8</accession>
<proteinExistence type="predicted"/>
<dbReference type="Proteomes" id="UP000664265">
    <property type="component" value="Unassembled WGS sequence"/>
</dbReference>
<dbReference type="EMBL" id="JAERMS010000041">
    <property type="protein sequence ID" value="MBO1364183.1"/>
    <property type="molecule type" value="Genomic_DNA"/>
</dbReference>
<dbReference type="InterPro" id="IPR024302">
    <property type="entry name" value="SusD-like"/>
</dbReference>
<evidence type="ECO:0000313" key="2">
    <source>
        <dbReference type="Proteomes" id="UP000664265"/>
    </source>
</evidence>
<keyword evidence="2" id="KW-1185">Reference proteome</keyword>
<protein>
    <submittedName>
        <fullName evidence="1">SusD/RagB family nutrient-binding outer membrane lipoprotein</fullName>
    </submittedName>
</protein>
<name>A0ABS3M7L8_9BACT</name>
<gene>
    <name evidence="1" type="ORF">JHU38_10470</name>
</gene>
<dbReference type="InterPro" id="IPR011990">
    <property type="entry name" value="TPR-like_helical_dom_sf"/>
</dbReference>
<organism evidence="1 2">
    <name type="scientific">Prevotella illustrans</name>
    <dbReference type="NCBI Taxonomy" id="2800387"/>
    <lineage>
        <taxon>Bacteria</taxon>
        <taxon>Pseudomonadati</taxon>
        <taxon>Bacteroidota</taxon>
        <taxon>Bacteroidia</taxon>
        <taxon>Bacteroidales</taxon>
        <taxon>Prevotellaceae</taxon>
        <taxon>Prevotella</taxon>
    </lineage>
</organism>
<dbReference type="Gene3D" id="1.25.40.390">
    <property type="match status" value="1"/>
</dbReference>